<sequence length="73" mass="8369">MDFLFTPNSYNGKFTPENLVFNANLQEFTHQVSLICELSTQGVISPESAYTEIQVLFESLKRSKQQLKIDENP</sequence>
<gene>
    <name evidence="1" type="ORF">H6G14_32545</name>
</gene>
<protein>
    <submittedName>
        <fullName evidence="1">Uncharacterized protein</fullName>
    </submittedName>
</protein>
<evidence type="ECO:0000313" key="1">
    <source>
        <dbReference type="EMBL" id="MBD2255892.1"/>
    </source>
</evidence>
<dbReference type="Proteomes" id="UP000621307">
    <property type="component" value="Unassembled WGS sequence"/>
</dbReference>
<organism evidence="1 2">
    <name type="scientific">Nostoc parmelioides FACHB-3921</name>
    <dbReference type="NCBI Taxonomy" id="2692909"/>
    <lineage>
        <taxon>Bacteria</taxon>
        <taxon>Bacillati</taxon>
        <taxon>Cyanobacteriota</taxon>
        <taxon>Cyanophyceae</taxon>
        <taxon>Nostocales</taxon>
        <taxon>Nostocaceae</taxon>
        <taxon>Nostoc</taxon>
    </lineage>
</organism>
<dbReference type="RefSeq" id="WP_190573144.1">
    <property type="nucleotide sequence ID" value="NZ_JACJQL010000150.1"/>
</dbReference>
<dbReference type="EMBL" id="JACJQL010000150">
    <property type="protein sequence ID" value="MBD2255892.1"/>
    <property type="molecule type" value="Genomic_DNA"/>
</dbReference>
<comment type="caution">
    <text evidence="1">The sequence shown here is derived from an EMBL/GenBank/DDBJ whole genome shotgun (WGS) entry which is preliminary data.</text>
</comment>
<evidence type="ECO:0000313" key="2">
    <source>
        <dbReference type="Proteomes" id="UP000621307"/>
    </source>
</evidence>
<name>A0ABR8BRH4_9NOSO</name>
<reference evidence="1 2" key="1">
    <citation type="journal article" date="2020" name="ISME J.">
        <title>Comparative genomics reveals insights into cyanobacterial evolution and habitat adaptation.</title>
        <authorList>
            <person name="Chen M.Y."/>
            <person name="Teng W.K."/>
            <person name="Zhao L."/>
            <person name="Hu C.X."/>
            <person name="Zhou Y.K."/>
            <person name="Han B.P."/>
            <person name="Song L.R."/>
            <person name="Shu W.S."/>
        </authorList>
    </citation>
    <scope>NUCLEOTIDE SEQUENCE [LARGE SCALE GENOMIC DNA]</scope>
    <source>
        <strain evidence="1 2">FACHB-3921</strain>
    </source>
</reference>
<dbReference type="Pfam" id="PF23856">
    <property type="entry name" value="DUF7219"/>
    <property type="match status" value="1"/>
</dbReference>
<proteinExistence type="predicted"/>
<keyword evidence="2" id="KW-1185">Reference proteome</keyword>
<accession>A0ABR8BRH4</accession>
<dbReference type="InterPro" id="IPR055643">
    <property type="entry name" value="DUF7219"/>
</dbReference>